<feature type="region of interest" description="Disordered" evidence="2">
    <location>
        <begin position="1"/>
        <end position="21"/>
    </location>
</feature>
<accession>A0A1W6SQT8</accession>
<evidence type="ECO:0000313" key="3">
    <source>
        <dbReference type="EMBL" id="ARO88151.1"/>
    </source>
</evidence>
<name>A0A1W6SQT8_9PROT</name>
<dbReference type="AlphaFoldDB" id="A0A1W6SQT8"/>
<dbReference type="RefSeq" id="WP_004177718.1">
    <property type="nucleotide sequence ID" value="NZ_CP021106.3"/>
</dbReference>
<evidence type="ECO:0000256" key="1">
    <source>
        <dbReference type="SAM" id="Coils"/>
    </source>
</evidence>
<protein>
    <recommendedName>
        <fullName evidence="5">DUF3102 domain-containing protein</fullName>
    </recommendedName>
</protein>
<gene>
    <name evidence="3" type="ORF">EBAPG3_010395</name>
</gene>
<keyword evidence="1" id="KW-0175">Coiled coil</keyword>
<organism evidence="3 4">
    <name type="scientific">Nitrosospira lacus</name>
    <dbReference type="NCBI Taxonomy" id="1288494"/>
    <lineage>
        <taxon>Bacteria</taxon>
        <taxon>Pseudomonadati</taxon>
        <taxon>Pseudomonadota</taxon>
        <taxon>Betaproteobacteria</taxon>
        <taxon>Nitrosomonadales</taxon>
        <taxon>Nitrosomonadaceae</taxon>
        <taxon>Nitrosospira</taxon>
    </lineage>
</organism>
<dbReference type="Proteomes" id="UP000012179">
    <property type="component" value="Chromosome"/>
</dbReference>
<sequence>MARVQHQKPTPDHIGIDDPIPAGHALTIQEERIANIGSSHSEERDLVNQMVGQIGMATAISKFTTVVGLSKLQYIKENKLYRALSGTNALDRNGERIPTVGTWDGFCRAIGTSANKVDEDLLNLRVFGQDAMESLTLLGMGYRELRQYRKLPEDQKDALAAVAKTGDKDAFLDLAEEIMARNQRKDEQLSELEANYQAQSKVLENKNRIIDDQDKTIHKLTRRVEIASPDEIASDLRKEASEHAFTAEAAILGALRPAFAALTEHGRENEVSHEEFMVGLLSQIALAIATMRGEFNIKLIADGNPVPAWMRSDADEQIEKAFESIKVPEFVTGK</sequence>
<dbReference type="OrthoDB" id="8564384at2"/>
<evidence type="ECO:0008006" key="5">
    <source>
        <dbReference type="Google" id="ProtNLM"/>
    </source>
</evidence>
<proteinExistence type="predicted"/>
<dbReference type="KEGG" id="nlc:EBAPG3_010395"/>
<keyword evidence="4" id="KW-1185">Reference proteome</keyword>
<evidence type="ECO:0000313" key="4">
    <source>
        <dbReference type="Proteomes" id="UP000012179"/>
    </source>
</evidence>
<reference evidence="3 4" key="1">
    <citation type="journal article" date="2015" name="Int. J. Syst. Evol. Microbiol.">
        <title>Nitrosospira lacus sp. nov., a psychrotolerant, ammonia-oxidizing bacterium from sandy lake sediment.</title>
        <authorList>
            <person name="Urakawa H."/>
            <person name="Garcia J.C."/>
            <person name="Nielsen J.L."/>
            <person name="Le V.Q."/>
            <person name="Kozlowski J.A."/>
            <person name="Stein L.Y."/>
            <person name="Lim C.K."/>
            <person name="Pommerening-Roser A."/>
            <person name="Martens-Habbena W."/>
            <person name="Stahl D.A."/>
            <person name="Klotz M.G."/>
        </authorList>
    </citation>
    <scope>NUCLEOTIDE SEQUENCE [LARGE SCALE GENOMIC DNA]</scope>
    <source>
        <strain evidence="3 4">APG3</strain>
    </source>
</reference>
<feature type="coiled-coil region" evidence="1">
    <location>
        <begin position="175"/>
        <end position="223"/>
    </location>
</feature>
<dbReference type="eggNOG" id="ENOG502ZIS3">
    <property type="taxonomic scope" value="Bacteria"/>
</dbReference>
<dbReference type="EMBL" id="CP021106">
    <property type="protein sequence ID" value="ARO88151.1"/>
    <property type="molecule type" value="Genomic_DNA"/>
</dbReference>
<evidence type="ECO:0000256" key="2">
    <source>
        <dbReference type="SAM" id="MobiDB-lite"/>
    </source>
</evidence>